<dbReference type="Gene3D" id="3.90.1200.10">
    <property type="match status" value="1"/>
</dbReference>
<dbReference type="SUPFAM" id="SSF56112">
    <property type="entry name" value="Protein kinase-like (PK-like)"/>
    <property type="match status" value="1"/>
</dbReference>
<dbReference type="PATRIC" id="fig|1938.6.peg.4749"/>
<proteinExistence type="predicted"/>
<comment type="caution">
    <text evidence="2">The sequence shown here is derived from an EMBL/GenBank/DDBJ whole genome shotgun (WGS) entry which is preliminary data.</text>
</comment>
<dbReference type="PANTHER" id="PTHR21310">
    <property type="entry name" value="AMINOGLYCOSIDE PHOSPHOTRANSFERASE-RELATED-RELATED"/>
    <property type="match status" value="1"/>
</dbReference>
<evidence type="ECO:0000313" key="3">
    <source>
        <dbReference type="Proteomes" id="UP000037023"/>
    </source>
</evidence>
<evidence type="ECO:0000313" key="2">
    <source>
        <dbReference type="EMBL" id="KOG22174.1"/>
    </source>
</evidence>
<dbReference type="InterPro" id="IPR051678">
    <property type="entry name" value="AGP_Transferase"/>
</dbReference>
<dbReference type="EMBL" id="LGUP01000249">
    <property type="protein sequence ID" value="KOG22174.1"/>
    <property type="molecule type" value="Genomic_DNA"/>
</dbReference>
<gene>
    <name evidence="2" type="ORF">ADK34_22035</name>
</gene>
<organism evidence="2 3">
    <name type="scientific">Streptomyces viridochromogenes</name>
    <dbReference type="NCBI Taxonomy" id="1938"/>
    <lineage>
        <taxon>Bacteria</taxon>
        <taxon>Bacillati</taxon>
        <taxon>Actinomycetota</taxon>
        <taxon>Actinomycetes</taxon>
        <taxon>Kitasatosporales</taxon>
        <taxon>Streptomycetaceae</taxon>
        <taxon>Streptomyces</taxon>
    </lineage>
</organism>
<reference evidence="2 3" key="1">
    <citation type="submission" date="2015-06" db="EMBL/GenBank/DDBJ databases">
        <authorList>
            <person name="Hoefler B.C."/>
            <person name="Straight P.D."/>
        </authorList>
    </citation>
    <scope>NUCLEOTIDE SEQUENCE [LARGE SCALE GENOMIC DNA]</scope>
    <source>
        <strain evidence="2 3">NRRL 3427</strain>
    </source>
</reference>
<name>A0A0L8K8U9_STRVR</name>
<accession>A0A0L8K8U9</accession>
<evidence type="ECO:0000259" key="1">
    <source>
        <dbReference type="Pfam" id="PF01636"/>
    </source>
</evidence>
<protein>
    <recommendedName>
        <fullName evidence="1">Aminoglycoside phosphotransferase domain-containing protein</fullName>
    </recommendedName>
</protein>
<dbReference type="Proteomes" id="UP000037023">
    <property type="component" value="Unassembled WGS sequence"/>
</dbReference>
<dbReference type="InterPro" id="IPR002575">
    <property type="entry name" value="Aminoglycoside_PTrfase"/>
</dbReference>
<dbReference type="InterPro" id="IPR011009">
    <property type="entry name" value="Kinase-like_dom_sf"/>
</dbReference>
<sequence length="347" mass="37080">MSALGNALPLSTPRPLGALADRTAAHGMVRHAGSCEVTVMPRRTVSHANLLVFTVDWAGTGVVVKYPRTDGASEALALEWDHLRDLAADRRLAPWRPLLPEAVGSRPDAGPPRRPLVQTRLPGVPAGPLLPDHPRDLRRTVTAALRLLAALRGATGRREAATDRTADWAHEQLAVLTAEIGRGRPGAGAAALDPLRRRLDDALATATLTRGWTHGDFHIGNVLLDEDRTRITGVFDWGNARADGPAEIDACTFVLATREALGGPPMGRQVADALRRGRLPGADRALLSAHGVDPDSGGDPAALPLLTWLWHVSGNLRKTRQFGHSRRWLGVSVAPVLREADRGAGTP</sequence>
<dbReference type="AlphaFoldDB" id="A0A0L8K8U9"/>
<dbReference type="Pfam" id="PF01636">
    <property type="entry name" value="APH"/>
    <property type="match status" value="1"/>
</dbReference>
<feature type="domain" description="Aminoglycoside phosphotransferase" evidence="1">
    <location>
        <begin position="51"/>
        <end position="254"/>
    </location>
</feature>